<gene>
    <name evidence="3" type="ORF">EGC77_21675</name>
    <name evidence="2" type="ORF">EGC80_01745</name>
</gene>
<protein>
    <submittedName>
        <fullName evidence="3">Uncharacterized protein</fullName>
    </submittedName>
</protein>
<keyword evidence="1" id="KW-0472">Membrane</keyword>
<keyword evidence="1" id="KW-0812">Transmembrane</keyword>
<dbReference type="EMBL" id="CP034073">
    <property type="protein sequence ID" value="AZG33772.1"/>
    <property type="molecule type" value="Genomic_DNA"/>
</dbReference>
<accession>A0A3N4DA60</accession>
<organism evidence="3 5">
    <name type="scientific">Shewanella psychromarinicola</name>
    <dbReference type="NCBI Taxonomy" id="2487742"/>
    <lineage>
        <taxon>Bacteria</taxon>
        <taxon>Pseudomonadati</taxon>
        <taxon>Pseudomonadota</taxon>
        <taxon>Gammaproteobacteria</taxon>
        <taxon>Alteromonadales</taxon>
        <taxon>Shewanellaceae</taxon>
        <taxon>Shewanella</taxon>
    </lineage>
</organism>
<keyword evidence="4" id="KW-1185">Reference proteome</keyword>
<keyword evidence="1" id="KW-1133">Transmembrane helix</keyword>
<evidence type="ECO:0000313" key="5">
    <source>
        <dbReference type="Proteomes" id="UP000278855"/>
    </source>
</evidence>
<dbReference type="EMBL" id="RKKB01000036">
    <property type="protein sequence ID" value="RPA22516.1"/>
    <property type="molecule type" value="Genomic_DNA"/>
</dbReference>
<dbReference type="RefSeq" id="WP_124014265.1">
    <property type="nucleotide sequence ID" value="NZ_CP034073.1"/>
</dbReference>
<evidence type="ECO:0000313" key="3">
    <source>
        <dbReference type="EMBL" id="RPA22516.1"/>
    </source>
</evidence>
<dbReference type="OrthoDB" id="2521613at2"/>
<reference evidence="3" key="3">
    <citation type="submission" date="2018-11" db="EMBL/GenBank/DDBJ databases">
        <authorList>
            <person name="Hwang Y.J."/>
            <person name="Hwang C.Y."/>
        </authorList>
    </citation>
    <scope>NUCLEOTIDE SEQUENCE</scope>
    <source>
        <strain evidence="3">R106</strain>
    </source>
</reference>
<sequence>MSIRDDSNQEWHFDEYKKTAIIERPLPSIYTNNENIPVATLIEQADLNVIYDHLENKARKHSFYSSLFYSSLFYSSLFYSSLFYSSSFYSSLFYSSSFNICHY</sequence>
<feature type="transmembrane region" description="Helical" evidence="1">
    <location>
        <begin position="67"/>
        <end position="89"/>
    </location>
</feature>
<dbReference type="Proteomes" id="UP000278855">
    <property type="component" value="Unassembled WGS sequence"/>
</dbReference>
<dbReference type="KEGG" id="spsr:EGC80_01745"/>
<proteinExistence type="predicted"/>
<dbReference type="Proteomes" id="UP000273778">
    <property type="component" value="Chromosome"/>
</dbReference>
<evidence type="ECO:0000313" key="2">
    <source>
        <dbReference type="EMBL" id="AZG33772.1"/>
    </source>
</evidence>
<reference evidence="5" key="2">
    <citation type="submission" date="2018-11" db="EMBL/GenBank/DDBJ databases">
        <title>Shewanella sp. R106.</title>
        <authorList>
            <person name="Hwang Y.J."/>
            <person name="Hwang C.Y."/>
        </authorList>
    </citation>
    <scope>NUCLEOTIDE SEQUENCE [LARGE SCALE GENOMIC DNA]</scope>
    <source>
        <strain evidence="5">R106</strain>
    </source>
</reference>
<evidence type="ECO:0000256" key="1">
    <source>
        <dbReference type="SAM" id="Phobius"/>
    </source>
</evidence>
<name>A0A3N4DA60_9GAMM</name>
<reference evidence="2 4" key="1">
    <citation type="submission" date="2018-11" db="EMBL/GenBank/DDBJ databases">
        <title>Shewanella sp. M2.</title>
        <authorList>
            <person name="Hwang Y.J."/>
            <person name="Hwang C.Y."/>
        </authorList>
    </citation>
    <scope>NUCLEOTIDE SEQUENCE [LARGE SCALE GENOMIC DNA]</scope>
    <source>
        <strain evidence="2 4">M2</strain>
    </source>
</reference>
<evidence type="ECO:0000313" key="4">
    <source>
        <dbReference type="Proteomes" id="UP000273778"/>
    </source>
</evidence>
<dbReference type="AlphaFoldDB" id="A0A3N4DA60"/>